<proteinExistence type="evidence at transcript level"/>
<dbReference type="EMBL" id="BT037689">
    <property type="protein sequence ID" value="ACF82694.1"/>
    <property type="molecule type" value="mRNA"/>
</dbReference>
<accession>B4FKQ1</accession>
<name>B4FKQ1_MAIZE</name>
<reference evidence="1" key="1">
    <citation type="journal article" date="2009" name="PLoS Genet.">
        <title>Sequencing, mapping, and analysis of 27,455 maize full-length cDNAs.</title>
        <authorList>
            <person name="Soderlund C."/>
            <person name="Descour A."/>
            <person name="Kudrna D."/>
            <person name="Bomhoff M."/>
            <person name="Boyd L."/>
            <person name="Currie J."/>
            <person name="Angelova A."/>
            <person name="Collura K."/>
            <person name="Wissotski M."/>
            <person name="Ashley E."/>
            <person name="Morrow D."/>
            <person name="Fernandes J."/>
            <person name="Walbot V."/>
            <person name="Yu Y."/>
        </authorList>
    </citation>
    <scope>NUCLEOTIDE SEQUENCE</scope>
    <source>
        <strain evidence="1">B73</strain>
    </source>
</reference>
<protein>
    <submittedName>
        <fullName evidence="1">Uncharacterized protein</fullName>
    </submittedName>
</protein>
<evidence type="ECO:0000313" key="1">
    <source>
        <dbReference type="EMBL" id="ACF82694.1"/>
    </source>
</evidence>
<dbReference type="AlphaFoldDB" id="B4FKQ1"/>
<organism evidence="1">
    <name type="scientific">Zea mays</name>
    <name type="common">Maize</name>
    <dbReference type="NCBI Taxonomy" id="4577"/>
    <lineage>
        <taxon>Eukaryota</taxon>
        <taxon>Viridiplantae</taxon>
        <taxon>Streptophyta</taxon>
        <taxon>Embryophyta</taxon>
        <taxon>Tracheophyta</taxon>
        <taxon>Spermatophyta</taxon>
        <taxon>Magnoliopsida</taxon>
        <taxon>Liliopsida</taxon>
        <taxon>Poales</taxon>
        <taxon>Poaceae</taxon>
        <taxon>PACMAD clade</taxon>
        <taxon>Panicoideae</taxon>
        <taxon>Andropogonodae</taxon>
        <taxon>Andropogoneae</taxon>
        <taxon>Tripsacinae</taxon>
        <taxon>Zea</taxon>
    </lineage>
</organism>
<sequence length="23" mass="2707">MLRDWFSAQMQAAPSLCRFVLVH</sequence>